<feature type="non-terminal residue" evidence="2">
    <location>
        <position position="1"/>
    </location>
</feature>
<name>A0A820GAU6_9BILA</name>
<dbReference type="AlphaFoldDB" id="A0A820GAU6"/>
<dbReference type="Proteomes" id="UP000663868">
    <property type="component" value="Unassembled WGS sequence"/>
</dbReference>
<dbReference type="EMBL" id="CAJOBB010004331">
    <property type="protein sequence ID" value="CAF4084368.1"/>
    <property type="molecule type" value="Genomic_DNA"/>
</dbReference>
<sequence length="34" mass="3870">CANDRIVQLRHLYRQNQLIKRMEKAAAAAATTTN</sequence>
<evidence type="ECO:0000313" key="2">
    <source>
        <dbReference type="EMBL" id="CAF4274223.1"/>
    </source>
</evidence>
<evidence type="ECO:0000313" key="3">
    <source>
        <dbReference type="Proteomes" id="UP000663868"/>
    </source>
</evidence>
<reference evidence="2" key="1">
    <citation type="submission" date="2021-02" db="EMBL/GenBank/DDBJ databases">
        <authorList>
            <person name="Nowell W R."/>
        </authorList>
    </citation>
    <scope>NUCLEOTIDE SEQUENCE</scope>
</reference>
<organism evidence="2 3">
    <name type="scientific">Adineta steineri</name>
    <dbReference type="NCBI Taxonomy" id="433720"/>
    <lineage>
        <taxon>Eukaryota</taxon>
        <taxon>Metazoa</taxon>
        <taxon>Spiralia</taxon>
        <taxon>Gnathifera</taxon>
        <taxon>Rotifera</taxon>
        <taxon>Eurotatoria</taxon>
        <taxon>Bdelloidea</taxon>
        <taxon>Adinetida</taxon>
        <taxon>Adinetidae</taxon>
        <taxon>Adineta</taxon>
    </lineage>
</organism>
<protein>
    <submittedName>
        <fullName evidence="2">Uncharacterized protein</fullName>
    </submittedName>
</protein>
<comment type="caution">
    <text evidence="2">The sequence shown here is derived from an EMBL/GenBank/DDBJ whole genome shotgun (WGS) entry which is preliminary data.</text>
</comment>
<proteinExistence type="predicted"/>
<accession>A0A820GAU6</accession>
<dbReference type="EMBL" id="CAJOBB010012295">
    <property type="protein sequence ID" value="CAF4274223.1"/>
    <property type="molecule type" value="Genomic_DNA"/>
</dbReference>
<evidence type="ECO:0000313" key="1">
    <source>
        <dbReference type="EMBL" id="CAF4084368.1"/>
    </source>
</evidence>
<gene>
    <name evidence="1" type="ORF">KXQ929_LOCUS33555</name>
    <name evidence="2" type="ORF">KXQ929_LOCUS44066</name>
</gene>